<dbReference type="PANTHER" id="PTHR44227:SF3">
    <property type="entry name" value="PROTEIN O-MANNOSYL-TRANSFERASE TMTC4"/>
    <property type="match status" value="1"/>
</dbReference>
<name>A0ABT8DZU6_9BURK</name>
<evidence type="ECO:0000313" key="5">
    <source>
        <dbReference type="Proteomes" id="UP001228044"/>
    </source>
</evidence>
<keyword evidence="2 3" id="KW-0802">TPR repeat</keyword>
<dbReference type="Gene3D" id="1.25.40.10">
    <property type="entry name" value="Tetratricopeptide repeat domain"/>
    <property type="match status" value="4"/>
</dbReference>
<feature type="repeat" description="TPR" evidence="3">
    <location>
        <begin position="178"/>
        <end position="211"/>
    </location>
</feature>
<evidence type="ECO:0000313" key="4">
    <source>
        <dbReference type="EMBL" id="MDN3923117.1"/>
    </source>
</evidence>
<dbReference type="PANTHER" id="PTHR44227">
    <property type="match status" value="1"/>
</dbReference>
<dbReference type="InterPro" id="IPR052346">
    <property type="entry name" value="O-mannosyl-transferase_TMTC"/>
</dbReference>
<accession>A0ABT8DZU6</accession>
<dbReference type="PROSITE" id="PS50005">
    <property type="entry name" value="TPR"/>
    <property type="match status" value="3"/>
</dbReference>
<organism evidence="4 5">
    <name type="scientific">Roseateles violae</name>
    <dbReference type="NCBI Taxonomy" id="3058042"/>
    <lineage>
        <taxon>Bacteria</taxon>
        <taxon>Pseudomonadati</taxon>
        <taxon>Pseudomonadota</taxon>
        <taxon>Betaproteobacteria</taxon>
        <taxon>Burkholderiales</taxon>
        <taxon>Sphaerotilaceae</taxon>
        <taxon>Roseateles</taxon>
    </lineage>
</organism>
<dbReference type="Pfam" id="PF13432">
    <property type="entry name" value="TPR_16"/>
    <property type="match status" value="3"/>
</dbReference>
<keyword evidence="5" id="KW-1185">Reference proteome</keyword>
<dbReference type="InterPro" id="IPR012668">
    <property type="entry name" value="CHP02466"/>
</dbReference>
<dbReference type="EMBL" id="JAUHHC010000007">
    <property type="protein sequence ID" value="MDN3923117.1"/>
    <property type="molecule type" value="Genomic_DNA"/>
</dbReference>
<dbReference type="Pfam" id="PF00515">
    <property type="entry name" value="TPR_1"/>
    <property type="match status" value="1"/>
</dbReference>
<dbReference type="SUPFAM" id="SSF48452">
    <property type="entry name" value="TPR-like"/>
    <property type="match status" value="2"/>
</dbReference>
<evidence type="ECO:0000256" key="1">
    <source>
        <dbReference type="ARBA" id="ARBA00022737"/>
    </source>
</evidence>
<dbReference type="Gene3D" id="2.60.120.620">
    <property type="entry name" value="q2cbj1_9rhob like domain"/>
    <property type="match status" value="1"/>
</dbReference>
<reference evidence="4 5" key="1">
    <citation type="submission" date="2023-06" db="EMBL/GenBank/DDBJ databases">
        <title>Pelomonas sp. PFR6 16S ribosomal RNA gene Genome sequencing and assembly.</title>
        <authorList>
            <person name="Woo H."/>
        </authorList>
    </citation>
    <scope>NUCLEOTIDE SEQUENCE [LARGE SCALE GENOMIC DNA]</scope>
    <source>
        <strain evidence="4 5">PFR6</strain>
    </source>
</reference>
<sequence length="569" mass="61853">MMSNAATLPSMLQAGLQAQARGDLAAAERLLAQVAEQAPRQAQAWFALGNVREDLQRLAEAEVCYRRTAELMPGLAEAHYNQARMLQRLGRGAEARVAIAQALRCKPGAANMLQLRAMLEEEAGDLAAALQSLDAAIAAAPERAALHHNRAVVLQRQQQHALSLAAHERAQALGLDVADAHYNHGNTLRSLGRDDEALAAYRRALARDPQHGLALYDLARLRWNAGDADFAAELRAAEAAAPASATAAGIHARLLLNAERHAEAVELFRRAIARAPAASGYHDGLGLALSRLGRHEEALAAHEQAVRLAPADPTARSNHAHSLLAAGRPAEAAAQAEAALALAPQDQHVLALLGLAWRALGDPREPWLNDYARLVRVFDLPAPDGFADMEAFNAALAAELTRRHTDRRAPIDQSLREGTQTRGNLLDEDHPLIVALRRRLAEAIDRYVAELPVDAEHPFLRRRGSGWRFTDSWSSRLRSTGFHTNHVHAHGWLSSCYYVALPAAVDRQGPAGWIKFGEPDLDLGLAPQRIEQPRAGRLVLFPSCFWHGTVPFDDGGMRLTVAFDVKPLP</sequence>
<evidence type="ECO:0000256" key="2">
    <source>
        <dbReference type="ARBA" id="ARBA00022803"/>
    </source>
</evidence>
<dbReference type="RefSeq" id="WP_290361427.1">
    <property type="nucleotide sequence ID" value="NZ_JAUHHC010000007.1"/>
</dbReference>
<dbReference type="InterPro" id="IPR011990">
    <property type="entry name" value="TPR-like_helical_dom_sf"/>
</dbReference>
<dbReference type="InterPro" id="IPR019734">
    <property type="entry name" value="TPR_rpt"/>
</dbReference>
<protein>
    <submittedName>
        <fullName evidence="4">Tetratricopeptide repeat protein</fullName>
    </submittedName>
</protein>
<feature type="repeat" description="TPR" evidence="3">
    <location>
        <begin position="279"/>
        <end position="312"/>
    </location>
</feature>
<feature type="repeat" description="TPR" evidence="3">
    <location>
        <begin position="42"/>
        <end position="75"/>
    </location>
</feature>
<dbReference type="Proteomes" id="UP001228044">
    <property type="component" value="Unassembled WGS sequence"/>
</dbReference>
<evidence type="ECO:0000256" key="3">
    <source>
        <dbReference type="PROSITE-ProRule" id="PRU00339"/>
    </source>
</evidence>
<dbReference type="Pfam" id="PF13759">
    <property type="entry name" value="2OG-FeII_Oxy_5"/>
    <property type="match status" value="1"/>
</dbReference>
<proteinExistence type="predicted"/>
<dbReference type="PROSITE" id="PS50293">
    <property type="entry name" value="TPR_REGION"/>
    <property type="match status" value="1"/>
</dbReference>
<comment type="caution">
    <text evidence="4">The sequence shown here is derived from an EMBL/GenBank/DDBJ whole genome shotgun (WGS) entry which is preliminary data.</text>
</comment>
<gene>
    <name evidence="4" type="ORF">QWJ38_22750</name>
</gene>
<keyword evidence="1" id="KW-0677">Repeat</keyword>
<dbReference type="SMART" id="SM00028">
    <property type="entry name" value="TPR"/>
    <property type="match status" value="8"/>
</dbReference>